<dbReference type="EMBL" id="AUYC01000028">
    <property type="protein sequence ID" value="KZN63285.1"/>
    <property type="molecule type" value="Genomic_DNA"/>
</dbReference>
<evidence type="ECO:0000256" key="6">
    <source>
        <dbReference type="ARBA" id="ARBA00022723"/>
    </source>
</evidence>
<dbReference type="PROSITE" id="PS51409">
    <property type="entry name" value="ARGINASE_2"/>
    <property type="match status" value="1"/>
</dbReference>
<organism evidence="12 13">
    <name type="scientific">Pseudoalteromonas luteoviolacea CPMOR-1</name>
    <dbReference type="NCBI Taxonomy" id="1365248"/>
    <lineage>
        <taxon>Bacteria</taxon>
        <taxon>Pseudomonadati</taxon>
        <taxon>Pseudomonadota</taxon>
        <taxon>Gammaproteobacteria</taxon>
        <taxon>Alteromonadales</taxon>
        <taxon>Pseudoalteromonadaceae</taxon>
        <taxon>Pseudoalteromonas</taxon>
    </lineage>
</organism>
<keyword evidence="6" id="KW-0479">Metal-binding</keyword>
<dbReference type="PANTHER" id="PTHR43782:SF3">
    <property type="entry name" value="ARGINASE"/>
    <property type="match status" value="1"/>
</dbReference>
<evidence type="ECO:0000256" key="4">
    <source>
        <dbReference type="ARBA" id="ARBA00018123"/>
    </source>
</evidence>
<dbReference type="Gene3D" id="3.40.800.10">
    <property type="entry name" value="Ureohydrolase domain"/>
    <property type="match status" value="1"/>
</dbReference>
<dbReference type="Proteomes" id="UP000076486">
    <property type="component" value="Unassembled WGS sequence"/>
</dbReference>
<dbReference type="CDD" id="cd09989">
    <property type="entry name" value="Arginase"/>
    <property type="match status" value="1"/>
</dbReference>
<evidence type="ECO:0000256" key="8">
    <source>
        <dbReference type="ARBA" id="ARBA00023211"/>
    </source>
</evidence>
<dbReference type="GO" id="GO:0005829">
    <property type="term" value="C:cytosol"/>
    <property type="evidence" value="ECO:0007669"/>
    <property type="project" value="TreeGrafter"/>
</dbReference>
<evidence type="ECO:0000256" key="2">
    <source>
        <dbReference type="ARBA" id="ARBA00005098"/>
    </source>
</evidence>
<dbReference type="UniPathway" id="UPA00158">
    <property type="reaction ID" value="UER00270"/>
</dbReference>
<evidence type="ECO:0000256" key="5">
    <source>
        <dbReference type="ARBA" id="ARBA00022503"/>
    </source>
</evidence>
<name>A0A167KUE3_9GAMM</name>
<dbReference type="PANTHER" id="PTHR43782">
    <property type="entry name" value="ARGINASE"/>
    <property type="match status" value="1"/>
</dbReference>
<comment type="similarity">
    <text evidence="10 11">Belongs to the arginase family.</text>
</comment>
<dbReference type="EC" id="3.5.3.1" evidence="3"/>
<dbReference type="AlphaFoldDB" id="A0A167KUE3"/>
<dbReference type="Pfam" id="PF00491">
    <property type="entry name" value="Arginase"/>
    <property type="match status" value="1"/>
</dbReference>
<evidence type="ECO:0000313" key="12">
    <source>
        <dbReference type="EMBL" id="KZN63285.1"/>
    </source>
</evidence>
<dbReference type="InterPro" id="IPR020855">
    <property type="entry name" value="Ureohydrolase_Mn_BS"/>
</dbReference>
<protein>
    <recommendedName>
        <fullName evidence="4">Arginase</fullName>
        <ecNumber evidence="3">3.5.3.1</ecNumber>
    </recommendedName>
</protein>
<evidence type="ECO:0000256" key="11">
    <source>
        <dbReference type="RuleBase" id="RU003684"/>
    </source>
</evidence>
<dbReference type="PROSITE" id="PS01053">
    <property type="entry name" value="ARGINASE_1"/>
    <property type="match status" value="1"/>
</dbReference>
<dbReference type="InterPro" id="IPR023696">
    <property type="entry name" value="Ureohydrolase_dom_sf"/>
</dbReference>
<gene>
    <name evidence="12" type="ORF">N473_17810</name>
</gene>
<evidence type="ECO:0000256" key="10">
    <source>
        <dbReference type="PROSITE-ProRule" id="PRU00742"/>
    </source>
</evidence>
<comment type="pathway">
    <text evidence="2">Nitrogen metabolism; urea cycle; L-ornithine and urea from L-arginine: step 1/1.</text>
</comment>
<evidence type="ECO:0000313" key="13">
    <source>
        <dbReference type="Proteomes" id="UP000076486"/>
    </source>
</evidence>
<keyword evidence="8" id="KW-0464">Manganese</keyword>
<keyword evidence="7 11" id="KW-0378">Hydrolase</keyword>
<evidence type="ECO:0000256" key="7">
    <source>
        <dbReference type="ARBA" id="ARBA00022801"/>
    </source>
</evidence>
<comment type="caution">
    <text evidence="12">The sequence shown here is derived from an EMBL/GenBank/DDBJ whole genome shotgun (WGS) entry which is preliminary data.</text>
</comment>
<dbReference type="PATRIC" id="fig|1365248.3.peg.2481"/>
<dbReference type="SUPFAM" id="SSF52768">
    <property type="entry name" value="Arginase/deacetylase"/>
    <property type="match status" value="1"/>
</dbReference>
<dbReference type="GO" id="GO:0030145">
    <property type="term" value="F:manganese ion binding"/>
    <property type="evidence" value="ECO:0007669"/>
    <property type="project" value="TreeGrafter"/>
</dbReference>
<dbReference type="PRINTS" id="PR00116">
    <property type="entry name" value="ARGINASE"/>
</dbReference>
<evidence type="ECO:0000256" key="3">
    <source>
        <dbReference type="ARBA" id="ARBA00012168"/>
    </source>
</evidence>
<dbReference type="RefSeq" id="WP_063368084.1">
    <property type="nucleotide sequence ID" value="NZ_AUYC01000028.1"/>
</dbReference>
<sequence length="302" mass="33440">MKKKDLLMVECGIGAGMLGAEQGPPLIYNHMEEYFTVLEKIHTDSKLHNSDLPTCLEAINLTIENISRAVQVYFDNQKSSLLVVLSGDHSTAAGSIAGLKASHPDKRLGVVWIDAHADIHSPYTSPSGNIHGMPLAAVVGEDHLDLKVRDVCSTTSKLWNKTKSICNEAVSFNDMFYLGIRDLEPQEWQILENNHINYLTPEQLQQLKVDEIVTRISSALYDCDHIYISFDIDSLDQSLVPGTGTPVSGGINEQLAMSILKSLVANPKIKIFECVEFNPSLDSNNETLDRVMRILKGTLFSE</sequence>
<dbReference type="InterPro" id="IPR006035">
    <property type="entry name" value="Ureohydrolase"/>
</dbReference>
<reference evidence="12 13" key="1">
    <citation type="submission" date="2013-07" db="EMBL/GenBank/DDBJ databases">
        <title>Comparative Genomic and Metabolomic Analysis of Twelve Strains of Pseudoalteromonas luteoviolacea.</title>
        <authorList>
            <person name="Vynne N.G."/>
            <person name="Mansson M."/>
            <person name="Gram L."/>
        </authorList>
    </citation>
    <scope>NUCLEOTIDE SEQUENCE [LARGE SCALE GENOMIC DNA]</scope>
    <source>
        <strain evidence="12 13">CPMOR-1</strain>
    </source>
</reference>
<proteinExistence type="inferred from homology"/>
<dbReference type="GO" id="GO:0000050">
    <property type="term" value="P:urea cycle"/>
    <property type="evidence" value="ECO:0007669"/>
    <property type="project" value="UniProtKB-UniPathway"/>
</dbReference>
<keyword evidence="5" id="KW-0056">Arginine metabolism</keyword>
<dbReference type="InterPro" id="IPR014033">
    <property type="entry name" value="Arginase"/>
</dbReference>
<evidence type="ECO:0000256" key="9">
    <source>
        <dbReference type="ARBA" id="ARBA00047391"/>
    </source>
</evidence>
<comment type="catalytic activity">
    <reaction evidence="9">
        <text>L-arginine + H2O = urea + L-ornithine</text>
        <dbReference type="Rhea" id="RHEA:20569"/>
        <dbReference type="ChEBI" id="CHEBI:15377"/>
        <dbReference type="ChEBI" id="CHEBI:16199"/>
        <dbReference type="ChEBI" id="CHEBI:32682"/>
        <dbReference type="ChEBI" id="CHEBI:46911"/>
        <dbReference type="EC" id="3.5.3.1"/>
    </reaction>
</comment>
<dbReference type="GO" id="GO:0006525">
    <property type="term" value="P:arginine metabolic process"/>
    <property type="evidence" value="ECO:0007669"/>
    <property type="project" value="UniProtKB-KW"/>
</dbReference>
<evidence type="ECO:0000256" key="1">
    <source>
        <dbReference type="ARBA" id="ARBA00001936"/>
    </source>
</evidence>
<accession>A0A167KUE3</accession>
<dbReference type="GO" id="GO:0004053">
    <property type="term" value="F:arginase activity"/>
    <property type="evidence" value="ECO:0007669"/>
    <property type="project" value="UniProtKB-EC"/>
</dbReference>
<comment type="cofactor">
    <cofactor evidence="1">
        <name>Mn(2+)</name>
        <dbReference type="ChEBI" id="CHEBI:29035"/>
    </cofactor>
</comment>